<dbReference type="Proteomes" id="UP000605427">
    <property type="component" value="Unassembled WGS sequence"/>
</dbReference>
<dbReference type="SUPFAM" id="SSF48371">
    <property type="entry name" value="ARM repeat"/>
    <property type="match status" value="1"/>
</dbReference>
<name>A0ABQ2A8L4_9BACL</name>
<proteinExistence type="predicted"/>
<evidence type="ECO:0000313" key="2">
    <source>
        <dbReference type="Proteomes" id="UP000605427"/>
    </source>
</evidence>
<accession>A0ABQ2A8L4</accession>
<dbReference type="Gene3D" id="1.25.10.10">
    <property type="entry name" value="Leucine-rich Repeat Variant"/>
    <property type="match status" value="1"/>
</dbReference>
<dbReference type="RefSeq" id="WP_172246639.1">
    <property type="nucleotide sequence ID" value="NZ_BMDD01000006.1"/>
</dbReference>
<evidence type="ECO:0000313" key="1">
    <source>
        <dbReference type="EMBL" id="GGH85965.1"/>
    </source>
</evidence>
<dbReference type="InterPro" id="IPR011989">
    <property type="entry name" value="ARM-like"/>
</dbReference>
<gene>
    <name evidence="1" type="ORF">GCM10007362_44630</name>
</gene>
<dbReference type="InterPro" id="IPR016024">
    <property type="entry name" value="ARM-type_fold"/>
</dbReference>
<reference evidence="2" key="1">
    <citation type="journal article" date="2019" name="Int. J. Syst. Evol. Microbiol.">
        <title>The Global Catalogue of Microorganisms (GCM) 10K type strain sequencing project: providing services to taxonomists for standard genome sequencing and annotation.</title>
        <authorList>
            <consortium name="The Broad Institute Genomics Platform"/>
            <consortium name="The Broad Institute Genome Sequencing Center for Infectious Disease"/>
            <person name="Wu L."/>
            <person name="Ma J."/>
        </authorList>
    </citation>
    <scope>NUCLEOTIDE SEQUENCE [LARGE SCALE GENOMIC DNA]</scope>
    <source>
        <strain evidence="2">CCM 8702</strain>
    </source>
</reference>
<sequence>MSTTLLQELQGELRRLYIAGSDLAADDFRLNRIQPKLAQLGERAPVFQKLAEGVAALTEPSEAEARAARLQDVSLLLNSVLSTQGATAAGSDLSNGNAEDSGLTGLTTVHSYRQLAEVQNALSTSGGGRYEIVLEAHRNGLFRDLRLFPFAMKALSDPYSELADYAVRQILPSYGPVIVPYLLADMNIQGGREEERRLEVVRALGVDSDDQKSLNLLVRAAEEGSDKVRAAAIACLGLHPDFEDKLIEWSLDKKKPVREGALAALAVRNSETARDRLYEAFVGKDALPAAQAIEASPKEEMLERLIPLYEERLSQEILGDNDQKSKDKLWKTLEPFTVAFRQARHPELERLFLDLISNESKYPAVGRLDFSENLRVMSQAAKYLENTNTEEALIALQGLEEREVAYLPYAFHVTKRLRTPAELYERYAGSGIALLRAAVTKKAQARQSKLIETLRDEVYAYEGYVRNRLPSDKIIAEWDPRWLSWLIDRDDLQLVSALAAPTNPNNPKLLKYLERQIDKSSNNYYGYYIFLALDEGGFDEETKYELLMRWMENKDWKKIYSIYHDEAQRLLQLPDRFASEAADRLEPLITETRFESIKEEALEIIHALRRRGAEAESNT</sequence>
<keyword evidence="2" id="KW-1185">Reference proteome</keyword>
<evidence type="ECO:0008006" key="3">
    <source>
        <dbReference type="Google" id="ProtNLM"/>
    </source>
</evidence>
<protein>
    <recommendedName>
        <fullName evidence="3">HEAT repeat domain-containing protein</fullName>
    </recommendedName>
</protein>
<comment type="caution">
    <text evidence="1">The sequence shown here is derived from an EMBL/GenBank/DDBJ whole genome shotgun (WGS) entry which is preliminary data.</text>
</comment>
<dbReference type="EMBL" id="BMDD01000006">
    <property type="protein sequence ID" value="GGH85965.1"/>
    <property type="molecule type" value="Genomic_DNA"/>
</dbReference>
<organism evidence="1 2">
    <name type="scientific">Saccharibacillus endophyticus</name>
    <dbReference type="NCBI Taxonomy" id="2060666"/>
    <lineage>
        <taxon>Bacteria</taxon>
        <taxon>Bacillati</taxon>
        <taxon>Bacillota</taxon>
        <taxon>Bacilli</taxon>
        <taxon>Bacillales</taxon>
        <taxon>Paenibacillaceae</taxon>
        <taxon>Saccharibacillus</taxon>
    </lineage>
</organism>